<evidence type="ECO:0000313" key="5">
    <source>
        <dbReference type="Proteomes" id="UP000185696"/>
    </source>
</evidence>
<comment type="function">
    <text evidence="2">Hydrolyzes RNA 2',3'-cyclic phosphodiester to an RNA 2'-phosphomonoester.</text>
</comment>
<evidence type="ECO:0000313" key="4">
    <source>
        <dbReference type="EMBL" id="OLF05483.1"/>
    </source>
</evidence>
<dbReference type="GO" id="GO:0016874">
    <property type="term" value="F:ligase activity"/>
    <property type="evidence" value="ECO:0007669"/>
    <property type="project" value="UniProtKB-KW"/>
</dbReference>
<dbReference type="AlphaFoldDB" id="A0A7Z0WFN7"/>
<dbReference type="PANTHER" id="PTHR35561:SF1">
    <property type="entry name" value="RNA 2',3'-CYCLIC PHOSPHODIESTERASE"/>
    <property type="match status" value="1"/>
</dbReference>
<comment type="similarity">
    <text evidence="2">Belongs to the 2H phosphoesterase superfamily. ThpR family.</text>
</comment>
<proteinExistence type="inferred from homology"/>
<dbReference type="EC" id="3.1.4.58" evidence="2"/>
<dbReference type="Proteomes" id="UP000185696">
    <property type="component" value="Unassembled WGS sequence"/>
</dbReference>
<feature type="active site" description="Proton donor" evidence="2">
    <location>
        <position position="45"/>
    </location>
</feature>
<comment type="caution">
    <text evidence="4">The sequence shown here is derived from an EMBL/GenBank/DDBJ whole genome shotgun (WGS) entry which is preliminary data.</text>
</comment>
<feature type="active site" description="Proton acceptor" evidence="2">
    <location>
        <position position="124"/>
    </location>
</feature>
<evidence type="ECO:0000256" key="2">
    <source>
        <dbReference type="HAMAP-Rule" id="MF_01940"/>
    </source>
</evidence>
<dbReference type="EMBL" id="MSIF01000028">
    <property type="protein sequence ID" value="OLF05483.1"/>
    <property type="molecule type" value="Genomic_DNA"/>
</dbReference>
<keyword evidence="5" id="KW-1185">Reference proteome</keyword>
<dbReference type="OrthoDB" id="9787070at2"/>
<keyword evidence="1 2" id="KW-0378">Hydrolase</keyword>
<feature type="domain" description="Phosphoesterase HXTX" evidence="3">
    <location>
        <begin position="17"/>
        <end position="87"/>
    </location>
</feature>
<organism evidence="4 5">
    <name type="scientific">Actinophytocola xinjiangensis</name>
    <dbReference type="NCBI Taxonomy" id="485602"/>
    <lineage>
        <taxon>Bacteria</taxon>
        <taxon>Bacillati</taxon>
        <taxon>Actinomycetota</taxon>
        <taxon>Actinomycetes</taxon>
        <taxon>Pseudonocardiales</taxon>
        <taxon>Pseudonocardiaceae</taxon>
    </lineage>
</organism>
<accession>A0A7Z0WFN7</accession>
<dbReference type="RefSeq" id="WP_075137575.1">
    <property type="nucleotide sequence ID" value="NZ_MSIF01000028.1"/>
</dbReference>
<reference evidence="4 5" key="1">
    <citation type="submission" date="2016-12" db="EMBL/GenBank/DDBJ databases">
        <title>The draft genome sequence of Actinophytocola xinjiangensis.</title>
        <authorList>
            <person name="Wang W."/>
            <person name="Yuan L."/>
        </authorList>
    </citation>
    <scope>NUCLEOTIDE SEQUENCE [LARGE SCALE GENOMIC DNA]</scope>
    <source>
        <strain evidence="4 5">CGMCC 4.4663</strain>
    </source>
</reference>
<protein>
    <recommendedName>
        <fullName evidence="2">RNA 2',3'-cyclic phosphodiesterase</fullName>
        <shortName evidence="2">RNA 2',3'-CPDase</shortName>
        <ecNumber evidence="2">3.1.4.58</ecNumber>
    </recommendedName>
</protein>
<evidence type="ECO:0000259" key="3">
    <source>
        <dbReference type="Pfam" id="PF02834"/>
    </source>
</evidence>
<dbReference type="InterPro" id="IPR009097">
    <property type="entry name" value="Cyclic_Pdiesterase"/>
</dbReference>
<dbReference type="NCBIfam" id="TIGR02258">
    <property type="entry name" value="2_5_ligase"/>
    <property type="match status" value="1"/>
</dbReference>
<name>A0A7Z0WFN7_9PSEU</name>
<dbReference type="HAMAP" id="MF_01940">
    <property type="entry name" value="RNA_CPDase"/>
    <property type="match status" value="1"/>
</dbReference>
<feature type="short sequence motif" description="HXTX 2" evidence="2">
    <location>
        <begin position="124"/>
        <end position="127"/>
    </location>
</feature>
<dbReference type="Pfam" id="PF02834">
    <property type="entry name" value="LigT_PEase"/>
    <property type="match status" value="1"/>
</dbReference>
<dbReference type="PANTHER" id="PTHR35561">
    <property type="entry name" value="RNA 2',3'-CYCLIC PHOSPHODIESTERASE"/>
    <property type="match status" value="1"/>
</dbReference>
<dbReference type="GO" id="GO:0008664">
    <property type="term" value="F:RNA 2',3'-cyclic 3'-phosphodiesterase activity"/>
    <property type="evidence" value="ECO:0007669"/>
    <property type="project" value="UniProtKB-EC"/>
</dbReference>
<dbReference type="SUPFAM" id="SSF55144">
    <property type="entry name" value="LigT-like"/>
    <property type="match status" value="1"/>
</dbReference>
<sequence length="189" mass="20717">MVRLFSALELPAAVHAELDQRLRALRAADPDLDSGLVWTPPDRWHITLGFYGDREHADRRGAWFRRQASGLPTARLRLRGAGRFPGVLWIGVNPMDARDVASLHTMAGALNADTNADRYAFAAHVTVARWRRGASGSDLAIRAVHALSDFVGSWWPVGEIVLFRSDQAESGAAPVYTPLDRVPLASKNG</sequence>
<dbReference type="InterPro" id="IPR004175">
    <property type="entry name" value="RNA_CPDase"/>
</dbReference>
<feature type="short sequence motif" description="HXTX 1" evidence="2">
    <location>
        <begin position="45"/>
        <end position="48"/>
    </location>
</feature>
<dbReference type="GO" id="GO:0004113">
    <property type="term" value="F:2',3'-cyclic-nucleotide 3'-phosphodiesterase activity"/>
    <property type="evidence" value="ECO:0007669"/>
    <property type="project" value="InterPro"/>
</dbReference>
<gene>
    <name evidence="4" type="ORF">BLA60_36225</name>
</gene>
<dbReference type="Gene3D" id="3.90.1140.10">
    <property type="entry name" value="Cyclic phosphodiesterase"/>
    <property type="match status" value="1"/>
</dbReference>
<dbReference type="InterPro" id="IPR014051">
    <property type="entry name" value="Phosphoesterase_HXTX"/>
</dbReference>
<keyword evidence="4" id="KW-0436">Ligase</keyword>
<comment type="catalytic activity">
    <reaction evidence="2">
        <text>a 3'-end 2',3'-cyclophospho-ribonucleotide-RNA + H2O = a 3'-end 2'-phospho-ribonucleotide-RNA + H(+)</text>
        <dbReference type="Rhea" id="RHEA:11828"/>
        <dbReference type="Rhea" id="RHEA-COMP:10464"/>
        <dbReference type="Rhea" id="RHEA-COMP:17353"/>
        <dbReference type="ChEBI" id="CHEBI:15377"/>
        <dbReference type="ChEBI" id="CHEBI:15378"/>
        <dbReference type="ChEBI" id="CHEBI:83064"/>
        <dbReference type="ChEBI" id="CHEBI:173113"/>
        <dbReference type="EC" id="3.1.4.58"/>
    </reaction>
</comment>
<evidence type="ECO:0000256" key="1">
    <source>
        <dbReference type="ARBA" id="ARBA00022801"/>
    </source>
</evidence>